<dbReference type="PANTHER" id="PTHR11014:SF63">
    <property type="entry name" value="METALLOPEPTIDASE, PUTATIVE (AFU_ORTHOLOGUE AFUA_6G09600)-RELATED"/>
    <property type="match status" value="1"/>
</dbReference>
<evidence type="ECO:0000256" key="3">
    <source>
        <dbReference type="PIRSR" id="PIRSR005962-1"/>
    </source>
</evidence>
<dbReference type="FunFam" id="3.30.70.360:FF:000014">
    <property type="entry name" value="N-acyl-L-amino acid amidohydrolase"/>
    <property type="match status" value="1"/>
</dbReference>
<reference evidence="5" key="1">
    <citation type="submission" date="2023-08" db="EMBL/GenBank/DDBJ databases">
        <title>Genomic characterization of piscicolin 126 produced by Carnobacterium maltaromaticum CM22 strain isolated from salmon (Salmo salar).</title>
        <authorList>
            <person name="Gonzalez-Gragera E."/>
            <person name="Garcia-Lopez J.D."/>
            <person name="Teso-Perez C."/>
            <person name="Gimenez-Hernandez I."/>
            <person name="Peralta-Sanchez J.M."/>
            <person name="Valdivia E."/>
            <person name="Montalban-Lopez M."/>
            <person name="Martin-Platero A.M."/>
            <person name="Banos A."/>
            <person name="Martinez-Bueno M."/>
        </authorList>
    </citation>
    <scope>NUCLEOTIDE SEQUENCE</scope>
    <source>
        <strain evidence="5">CM22</strain>
    </source>
</reference>
<keyword evidence="3" id="KW-0479">Metal-binding</keyword>
<organism evidence="5 6">
    <name type="scientific">Carnobacterium maltaromaticum</name>
    <name type="common">Carnobacterium piscicola</name>
    <dbReference type="NCBI Taxonomy" id="2751"/>
    <lineage>
        <taxon>Bacteria</taxon>
        <taxon>Bacillati</taxon>
        <taxon>Bacillota</taxon>
        <taxon>Bacilli</taxon>
        <taxon>Lactobacillales</taxon>
        <taxon>Carnobacteriaceae</taxon>
        <taxon>Carnobacterium</taxon>
    </lineage>
</organism>
<dbReference type="AlphaFoldDB" id="A0AAW9K251"/>
<dbReference type="PIRSF" id="PIRSF005962">
    <property type="entry name" value="Pept_M20D_amidohydro"/>
    <property type="match status" value="1"/>
</dbReference>
<dbReference type="GO" id="GO:0016787">
    <property type="term" value="F:hydrolase activity"/>
    <property type="evidence" value="ECO:0007669"/>
    <property type="project" value="UniProtKB-KW"/>
</dbReference>
<keyword evidence="3" id="KW-0464">Manganese</keyword>
<dbReference type="InterPro" id="IPR002933">
    <property type="entry name" value="Peptidase_M20"/>
</dbReference>
<dbReference type="Gene3D" id="3.40.630.10">
    <property type="entry name" value="Zn peptidases"/>
    <property type="match status" value="1"/>
</dbReference>
<comment type="cofactor">
    <cofactor evidence="3">
        <name>Mn(2+)</name>
        <dbReference type="ChEBI" id="CHEBI:29035"/>
    </cofactor>
    <text evidence="3">The Mn(2+) ion enhances activity.</text>
</comment>
<feature type="binding site" evidence="3">
    <location>
        <position position="135"/>
    </location>
    <ligand>
        <name>Mn(2+)</name>
        <dbReference type="ChEBI" id="CHEBI:29035"/>
        <label>2</label>
    </ligand>
</feature>
<dbReference type="InterPro" id="IPR011650">
    <property type="entry name" value="Peptidase_M20_dimer"/>
</dbReference>
<dbReference type="EMBL" id="JAVBVO010000001">
    <property type="protein sequence ID" value="MDZ5757502.1"/>
    <property type="molecule type" value="Genomic_DNA"/>
</dbReference>
<dbReference type="NCBIfam" id="TIGR01891">
    <property type="entry name" value="amidohydrolases"/>
    <property type="match status" value="1"/>
</dbReference>
<feature type="binding site" evidence="3">
    <location>
        <position position="359"/>
    </location>
    <ligand>
        <name>Mn(2+)</name>
        <dbReference type="ChEBI" id="CHEBI:29035"/>
        <label>2</label>
    </ligand>
</feature>
<dbReference type="SUPFAM" id="SSF55031">
    <property type="entry name" value="Bacterial exopeptidase dimerisation domain"/>
    <property type="match status" value="1"/>
</dbReference>
<dbReference type="InterPro" id="IPR036264">
    <property type="entry name" value="Bact_exopeptidase_dim_dom"/>
</dbReference>
<feature type="domain" description="Peptidase M20 dimerisation" evidence="4">
    <location>
        <begin position="184"/>
        <end position="278"/>
    </location>
</feature>
<accession>A0AAW9K251</accession>
<dbReference type="SUPFAM" id="SSF53187">
    <property type="entry name" value="Zn-dependent exopeptidases"/>
    <property type="match status" value="1"/>
</dbReference>
<name>A0AAW9K251_CARML</name>
<protein>
    <submittedName>
        <fullName evidence="5">Amidohydrolase</fullName>
    </submittedName>
</protein>
<evidence type="ECO:0000259" key="4">
    <source>
        <dbReference type="Pfam" id="PF07687"/>
    </source>
</evidence>
<comment type="caution">
    <text evidence="5">The sequence shown here is derived from an EMBL/GenBank/DDBJ whole genome shotgun (WGS) entry which is preliminary data.</text>
</comment>
<dbReference type="PANTHER" id="PTHR11014">
    <property type="entry name" value="PEPTIDASE M20 FAMILY MEMBER"/>
    <property type="match status" value="1"/>
</dbReference>
<dbReference type="GO" id="GO:0046872">
    <property type="term" value="F:metal ion binding"/>
    <property type="evidence" value="ECO:0007669"/>
    <property type="project" value="UniProtKB-KW"/>
</dbReference>
<keyword evidence="2" id="KW-0378">Hydrolase</keyword>
<dbReference type="Pfam" id="PF07687">
    <property type="entry name" value="M20_dimer"/>
    <property type="match status" value="1"/>
</dbReference>
<dbReference type="Proteomes" id="UP001290462">
    <property type="component" value="Unassembled WGS sequence"/>
</dbReference>
<evidence type="ECO:0000313" key="6">
    <source>
        <dbReference type="Proteomes" id="UP001290462"/>
    </source>
</evidence>
<evidence type="ECO:0000256" key="2">
    <source>
        <dbReference type="ARBA" id="ARBA00022801"/>
    </source>
</evidence>
<evidence type="ECO:0000313" key="5">
    <source>
        <dbReference type="EMBL" id="MDZ5757502.1"/>
    </source>
</evidence>
<evidence type="ECO:0000256" key="1">
    <source>
        <dbReference type="ARBA" id="ARBA00006153"/>
    </source>
</evidence>
<feature type="binding site" evidence="3">
    <location>
        <position position="160"/>
    </location>
    <ligand>
        <name>Mn(2+)</name>
        <dbReference type="ChEBI" id="CHEBI:29035"/>
        <label>2</label>
    </ligand>
</feature>
<dbReference type="Gene3D" id="3.30.70.360">
    <property type="match status" value="1"/>
</dbReference>
<feature type="binding site" evidence="3">
    <location>
        <position position="99"/>
    </location>
    <ligand>
        <name>Mn(2+)</name>
        <dbReference type="ChEBI" id="CHEBI:29035"/>
        <label>2</label>
    </ligand>
</feature>
<sequence length="390" mass="42076">MNSQTNLPIEDMVKWRRHLHENPELSFHEVETAKYIYQLLKTFPNLELTTPTENSVVAILKGAKPGKTIALRADIDALPIVEEADVAFPSQNEGVMHACGHDTHTAMLLGACKVLTSMQEKIAGTVKFIFQPAEEVPPGGAKFLVEAGVMKDVDLVFGIHIFPKIPVGVVAIRTGALTAAADIFELKIQGVGSHGSTPELAIDPILVGVEIITNLNNIISRNIAAFDNAVLSIGEFTSGNSANVIPDTAKIQGTVRTNDPAVRTLVRKRIEEIIEHVTKMYGASYELNYIMGYSPVVNDSEATELVRKAALKVVGEKGLITAPQMMGGEDFSAYTDVVPGSFFVVGGGTAEEGCGYMNHHPKFKINEGALAVGAEMEIQLITDLLINDEE</sequence>
<dbReference type="Pfam" id="PF01546">
    <property type="entry name" value="Peptidase_M20"/>
    <property type="match status" value="1"/>
</dbReference>
<proteinExistence type="inferred from homology"/>
<gene>
    <name evidence="5" type="ORF">RAK27_02395</name>
</gene>
<dbReference type="RefSeq" id="WP_015075543.1">
    <property type="nucleotide sequence ID" value="NZ_CAJGUR010000001.1"/>
</dbReference>
<feature type="binding site" evidence="3">
    <location>
        <position position="101"/>
    </location>
    <ligand>
        <name>Mn(2+)</name>
        <dbReference type="ChEBI" id="CHEBI:29035"/>
        <label>2</label>
    </ligand>
</feature>
<dbReference type="InterPro" id="IPR017439">
    <property type="entry name" value="Amidohydrolase"/>
</dbReference>
<comment type="similarity">
    <text evidence="1">Belongs to the peptidase M20 family.</text>
</comment>